<keyword evidence="1" id="KW-0472">Membrane</keyword>
<reference evidence="2 3" key="1">
    <citation type="submission" date="2020-04" db="EMBL/GenBank/DDBJ databases">
        <title>Luteolibacter sp. G-1-1-1 isolated from soil.</title>
        <authorList>
            <person name="Dahal R.H."/>
        </authorList>
    </citation>
    <scope>NUCLEOTIDE SEQUENCE [LARGE SCALE GENOMIC DNA]</scope>
    <source>
        <strain evidence="2 3">G-1-1-1</strain>
    </source>
</reference>
<feature type="transmembrane region" description="Helical" evidence="1">
    <location>
        <begin position="174"/>
        <end position="194"/>
    </location>
</feature>
<dbReference type="Pfam" id="PF11067">
    <property type="entry name" value="DUF2868"/>
    <property type="match status" value="1"/>
</dbReference>
<keyword evidence="3" id="KW-1185">Reference proteome</keyword>
<proteinExistence type="predicted"/>
<keyword evidence="1" id="KW-0812">Transmembrane</keyword>
<name>A0A858RFK1_9BACT</name>
<dbReference type="EMBL" id="CP051774">
    <property type="protein sequence ID" value="QJE95344.1"/>
    <property type="molecule type" value="Genomic_DNA"/>
</dbReference>
<accession>A0A858RFK1</accession>
<dbReference type="InterPro" id="IPR021296">
    <property type="entry name" value="DUF2868"/>
</dbReference>
<feature type="transmembrane region" description="Helical" evidence="1">
    <location>
        <begin position="92"/>
        <end position="118"/>
    </location>
</feature>
<protein>
    <submittedName>
        <fullName evidence="2">DUF2868 domain-containing protein</fullName>
    </submittedName>
</protein>
<evidence type="ECO:0000313" key="2">
    <source>
        <dbReference type="EMBL" id="QJE95344.1"/>
    </source>
</evidence>
<dbReference type="KEGG" id="luo:HHL09_05975"/>
<organism evidence="2 3">
    <name type="scientific">Luteolibacter luteus</name>
    <dbReference type="NCBI Taxonomy" id="2728835"/>
    <lineage>
        <taxon>Bacteria</taxon>
        <taxon>Pseudomonadati</taxon>
        <taxon>Verrucomicrobiota</taxon>
        <taxon>Verrucomicrobiia</taxon>
        <taxon>Verrucomicrobiales</taxon>
        <taxon>Verrucomicrobiaceae</taxon>
        <taxon>Luteolibacter</taxon>
    </lineage>
</organism>
<dbReference type="RefSeq" id="WP_169453658.1">
    <property type="nucleotide sequence ID" value="NZ_CP051774.1"/>
</dbReference>
<evidence type="ECO:0000313" key="3">
    <source>
        <dbReference type="Proteomes" id="UP000501812"/>
    </source>
</evidence>
<gene>
    <name evidence="2" type="ORF">HHL09_05975</name>
</gene>
<feature type="transmembrane region" description="Helical" evidence="1">
    <location>
        <begin position="243"/>
        <end position="264"/>
    </location>
</feature>
<sequence length="444" mass="49012">MRGSGERWKLDELIDFEVALANWDGSSRPEELPSSDSRSVVFKAWKKHQAPGGPGKSWVSALGWAGRLMAFVAILAGFGAAWGCFDRHREGVHVVVFLTVTLFIPWLILIGGMLALIFRPAGAGVAGAALKKLANRFSGEKGREAMARIEGNPELTKALGWSVVRKVQIAAADYHFGAMLALCVMFFFYKVGFFWETTTQTAMQSLLERSVKLLALPWMWMGPEALPDVAGTRRGANWEGGGASWMLFLVLALGAWGMIPRWLIGNLAAFKEWNALRSPDFQSPLHRKLWRVLTGVKRGSDPKGPTDGALVIDLGGISPDREILRPFFLRHLRLNPVAWETLDVLDAGREASANAALSKANAGVILVAEGWALAPRRMEETLKRVTDARGGRRVVIHVADFDKEGRPHEVKPDERAAWEAFLDSQKGLEVELSMHEEDRTWAPG</sequence>
<keyword evidence="1" id="KW-1133">Transmembrane helix</keyword>
<feature type="transmembrane region" description="Helical" evidence="1">
    <location>
        <begin position="64"/>
        <end position="85"/>
    </location>
</feature>
<dbReference type="Proteomes" id="UP000501812">
    <property type="component" value="Chromosome"/>
</dbReference>
<dbReference type="AlphaFoldDB" id="A0A858RFK1"/>
<evidence type="ECO:0000256" key="1">
    <source>
        <dbReference type="SAM" id="Phobius"/>
    </source>
</evidence>